<keyword evidence="1" id="KW-1133">Transmembrane helix</keyword>
<dbReference type="EMBL" id="LYXE01000090">
    <property type="protein sequence ID" value="PDV98701.1"/>
    <property type="molecule type" value="Genomic_DNA"/>
</dbReference>
<keyword evidence="1" id="KW-0472">Membrane</keyword>
<accession>A0A2H3KKY6</accession>
<keyword evidence="1" id="KW-0812">Transmembrane</keyword>
<evidence type="ECO:0000256" key="1">
    <source>
        <dbReference type="SAM" id="Phobius"/>
    </source>
</evidence>
<organism evidence="2 3">
    <name type="scientific">Candidatus Chloroploca asiatica</name>
    <dbReference type="NCBI Taxonomy" id="1506545"/>
    <lineage>
        <taxon>Bacteria</taxon>
        <taxon>Bacillati</taxon>
        <taxon>Chloroflexota</taxon>
        <taxon>Chloroflexia</taxon>
        <taxon>Chloroflexales</taxon>
        <taxon>Chloroflexineae</taxon>
        <taxon>Oscillochloridaceae</taxon>
        <taxon>Candidatus Chloroploca</taxon>
    </lineage>
</organism>
<dbReference type="AlphaFoldDB" id="A0A2H3KKY6"/>
<dbReference type="RefSeq" id="WP_097653095.1">
    <property type="nucleotide sequence ID" value="NZ_LYXE01000090.1"/>
</dbReference>
<evidence type="ECO:0000313" key="2">
    <source>
        <dbReference type="EMBL" id="PDV98701.1"/>
    </source>
</evidence>
<proteinExistence type="predicted"/>
<dbReference type="InterPro" id="IPR007395">
    <property type="entry name" value="Zn_peptidase_2"/>
</dbReference>
<dbReference type="OrthoDB" id="9784298at2"/>
<feature type="transmembrane region" description="Helical" evidence="1">
    <location>
        <begin position="150"/>
        <end position="175"/>
    </location>
</feature>
<dbReference type="PANTHER" id="PTHR36434">
    <property type="entry name" value="MEMBRANE PROTEASE YUGP-RELATED"/>
    <property type="match status" value="1"/>
</dbReference>
<comment type="caution">
    <text evidence="2">The sequence shown here is derived from an EMBL/GenBank/DDBJ whole genome shotgun (WGS) entry which is preliminary data.</text>
</comment>
<protein>
    <submittedName>
        <fullName evidence="2">Zinc metallopeptidase</fullName>
    </submittedName>
</protein>
<sequence>MFVFDPLYFLFAVPAMLFAMWAQFRVKSAYNKWSQVRSARSLNGFDVARTLMDNEGLQHVKVERIDGMLTDHYDPRDKVIRLSEGSIQPSVAAMAIVAHELGHAAQDKEGYFWLRARASIVGIANLGSNLGTILFFVGLLLASLVGQGQLGYSIAVAGVVLFSAAVAFTLVTLPVEFNASARAKAMLERNGLVSANEAAGVNAVLQAAALTYVAAAAQSIAQLLYFITILMRRRD</sequence>
<dbReference type="Proteomes" id="UP000220922">
    <property type="component" value="Unassembled WGS sequence"/>
</dbReference>
<name>A0A2H3KKY6_9CHLR</name>
<feature type="transmembrane region" description="Helical" evidence="1">
    <location>
        <begin position="118"/>
        <end position="144"/>
    </location>
</feature>
<evidence type="ECO:0000313" key="3">
    <source>
        <dbReference type="Proteomes" id="UP000220922"/>
    </source>
</evidence>
<dbReference type="PANTHER" id="PTHR36434:SF1">
    <property type="entry name" value="MEMBRANE PROTEASE YUGP-RELATED"/>
    <property type="match status" value="1"/>
</dbReference>
<gene>
    <name evidence="2" type="ORF">A9Q02_01805</name>
</gene>
<feature type="transmembrane region" description="Helical" evidence="1">
    <location>
        <begin position="6"/>
        <end position="24"/>
    </location>
</feature>
<dbReference type="Pfam" id="PF04298">
    <property type="entry name" value="Zn_peptidase_2"/>
    <property type="match status" value="1"/>
</dbReference>
<keyword evidence="3" id="KW-1185">Reference proteome</keyword>
<reference evidence="2 3" key="1">
    <citation type="submission" date="2016-05" db="EMBL/GenBank/DDBJ databases">
        <authorList>
            <person name="Lavstsen T."/>
            <person name="Jespersen J.S."/>
        </authorList>
    </citation>
    <scope>NUCLEOTIDE SEQUENCE [LARGE SCALE GENOMIC DNA]</scope>
    <source>
        <strain evidence="2 3">B7-9</strain>
    </source>
</reference>